<organism evidence="1 2">
    <name type="scientific">Meloidogyne enterolobii</name>
    <name type="common">Root-knot nematode worm</name>
    <name type="synonym">Meloidogyne mayaguensis</name>
    <dbReference type="NCBI Taxonomy" id="390850"/>
    <lineage>
        <taxon>Eukaryota</taxon>
        <taxon>Metazoa</taxon>
        <taxon>Ecdysozoa</taxon>
        <taxon>Nematoda</taxon>
        <taxon>Chromadorea</taxon>
        <taxon>Rhabditida</taxon>
        <taxon>Tylenchina</taxon>
        <taxon>Tylenchomorpha</taxon>
        <taxon>Tylenchoidea</taxon>
        <taxon>Meloidogynidae</taxon>
        <taxon>Meloidogyninae</taxon>
        <taxon>Meloidogyne</taxon>
    </lineage>
</organism>
<evidence type="ECO:0000313" key="2">
    <source>
        <dbReference type="Proteomes" id="UP001497535"/>
    </source>
</evidence>
<name>A0ACB1AU85_MELEN</name>
<dbReference type="Proteomes" id="UP001497535">
    <property type="component" value="Unassembled WGS sequence"/>
</dbReference>
<evidence type="ECO:0000313" key="1">
    <source>
        <dbReference type="EMBL" id="CAK5101208.1"/>
    </source>
</evidence>
<keyword evidence="2" id="KW-1185">Reference proteome</keyword>
<protein>
    <submittedName>
        <fullName evidence="1">Uncharacterized protein</fullName>
    </submittedName>
</protein>
<comment type="caution">
    <text evidence="1">The sequence shown here is derived from an EMBL/GenBank/DDBJ whole genome shotgun (WGS) entry which is preliminary data.</text>
</comment>
<sequence>MFYFSYSDVFLFYFSCFSDFKHITFFNMMFSVLCFDVFLVFSHVIFLFTLFCFCFFHVLLFF</sequence>
<reference evidence="1" key="1">
    <citation type="submission" date="2023-11" db="EMBL/GenBank/DDBJ databases">
        <authorList>
            <person name="Poullet M."/>
        </authorList>
    </citation>
    <scope>NUCLEOTIDE SEQUENCE</scope>
    <source>
        <strain evidence="1">E1834</strain>
    </source>
</reference>
<proteinExistence type="predicted"/>
<accession>A0ACB1AU85</accession>
<gene>
    <name evidence="1" type="ORF">MENTE1834_LOCUS42238</name>
</gene>
<dbReference type="EMBL" id="CAVMJV010000109">
    <property type="protein sequence ID" value="CAK5101208.1"/>
    <property type="molecule type" value="Genomic_DNA"/>
</dbReference>